<dbReference type="EMBL" id="CM026433">
    <property type="protein sequence ID" value="KAG0554391.1"/>
    <property type="molecule type" value="Genomic_DNA"/>
</dbReference>
<evidence type="ECO:0000313" key="2">
    <source>
        <dbReference type="EMBL" id="KAG0554391.1"/>
    </source>
</evidence>
<name>A0A8T0G637_CERPU</name>
<evidence type="ECO:0000313" key="3">
    <source>
        <dbReference type="Proteomes" id="UP000822688"/>
    </source>
</evidence>
<dbReference type="AlphaFoldDB" id="A0A8T0G637"/>
<sequence length="127" mass="14688">MVLKGVYYDTCPNCKHTKLVAQFYEELWTFSQCEDHPIPIQPLEVPNDEETNLVEELECKCLECEQNMETTRWFKCLIATMISEVVENEVSNSEEEQVDSDTKPESHGSLTMAFQCGYEDFQNGFEA</sequence>
<accession>A0A8T0G637</accession>
<evidence type="ECO:0000256" key="1">
    <source>
        <dbReference type="SAM" id="MobiDB-lite"/>
    </source>
</evidence>
<comment type="caution">
    <text evidence="2">The sequence shown here is derived from an EMBL/GenBank/DDBJ whole genome shotgun (WGS) entry which is preliminary data.</text>
</comment>
<gene>
    <name evidence="2" type="ORF">KC19_12G087900</name>
</gene>
<reference evidence="2" key="1">
    <citation type="submission" date="2020-06" db="EMBL/GenBank/DDBJ databases">
        <title>WGS assembly of Ceratodon purpureus strain R40.</title>
        <authorList>
            <person name="Carey S.B."/>
            <person name="Jenkins J."/>
            <person name="Shu S."/>
            <person name="Lovell J.T."/>
            <person name="Sreedasyam A."/>
            <person name="Maumus F."/>
            <person name="Tiley G.P."/>
            <person name="Fernandez-Pozo N."/>
            <person name="Barry K."/>
            <person name="Chen C."/>
            <person name="Wang M."/>
            <person name="Lipzen A."/>
            <person name="Daum C."/>
            <person name="Saski C.A."/>
            <person name="Payton A.C."/>
            <person name="Mcbreen J.C."/>
            <person name="Conrad R.E."/>
            <person name="Kollar L.M."/>
            <person name="Olsson S."/>
            <person name="Huttunen S."/>
            <person name="Landis J.B."/>
            <person name="Wickett N.J."/>
            <person name="Johnson M.G."/>
            <person name="Rensing S.A."/>
            <person name="Grimwood J."/>
            <person name="Schmutz J."/>
            <person name="Mcdaniel S.F."/>
        </authorList>
    </citation>
    <scope>NUCLEOTIDE SEQUENCE</scope>
    <source>
        <strain evidence="2">R40</strain>
    </source>
</reference>
<protein>
    <submittedName>
        <fullName evidence="2">Uncharacterized protein</fullName>
    </submittedName>
</protein>
<organism evidence="2 3">
    <name type="scientific">Ceratodon purpureus</name>
    <name type="common">Fire moss</name>
    <name type="synonym">Dicranum purpureum</name>
    <dbReference type="NCBI Taxonomy" id="3225"/>
    <lineage>
        <taxon>Eukaryota</taxon>
        <taxon>Viridiplantae</taxon>
        <taxon>Streptophyta</taxon>
        <taxon>Embryophyta</taxon>
        <taxon>Bryophyta</taxon>
        <taxon>Bryophytina</taxon>
        <taxon>Bryopsida</taxon>
        <taxon>Dicranidae</taxon>
        <taxon>Pseudoditrichales</taxon>
        <taxon>Ditrichaceae</taxon>
        <taxon>Ceratodon</taxon>
    </lineage>
</organism>
<dbReference type="Proteomes" id="UP000822688">
    <property type="component" value="Chromosome 12"/>
</dbReference>
<proteinExistence type="predicted"/>
<keyword evidence="3" id="KW-1185">Reference proteome</keyword>
<feature type="region of interest" description="Disordered" evidence="1">
    <location>
        <begin position="88"/>
        <end position="107"/>
    </location>
</feature>